<protein>
    <recommendedName>
        <fullName evidence="2">DUF3739 domain-containing protein</fullName>
    </recommendedName>
</protein>
<reference evidence="4" key="1">
    <citation type="journal article" date="2020" name="MBio">
        <title>Horizontal gene transfer to a defensive symbiont with a reduced genome amongst a multipartite beetle microbiome.</title>
        <authorList>
            <person name="Waterworth S.C."/>
            <person name="Florez L.V."/>
            <person name="Rees E.R."/>
            <person name="Hertweck C."/>
            <person name="Kaltenpoth M."/>
            <person name="Kwan J.C."/>
        </authorList>
    </citation>
    <scope>NUCLEOTIDE SEQUENCE [LARGE SCALE GENOMIC DNA]</scope>
</reference>
<dbReference type="Pfam" id="PF12545">
    <property type="entry name" value="DUF3739"/>
    <property type="match status" value="1"/>
</dbReference>
<proteinExistence type="predicted"/>
<name>A0A7V8FIZ0_STEMA</name>
<sequence length="171" mass="17184">MALSPQAPVSGAGIATLNPIAEIAPGDVDLIAPLGTIDAGEAGIRVSGNINLAALQVLNAANIQVQGDSKGLPVLATVNVNALASASAAANTASQAAQDVMRKSQDDARRNQPSVISVQVLGFGGRTGGLTPAVPQARPFGNYDPDSAIQLPQAVEPQACADDERAGSQVR</sequence>
<comment type="caution">
    <text evidence="3">The sequence shown here is derived from an EMBL/GenBank/DDBJ whole genome shotgun (WGS) entry which is preliminary data.</text>
</comment>
<dbReference type="Proteomes" id="UP000487117">
    <property type="component" value="Unassembled WGS sequence"/>
</dbReference>
<feature type="compositionally biased region" description="Basic and acidic residues" evidence="1">
    <location>
        <begin position="162"/>
        <end position="171"/>
    </location>
</feature>
<feature type="region of interest" description="Disordered" evidence="1">
    <location>
        <begin position="138"/>
        <end position="171"/>
    </location>
</feature>
<feature type="domain" description="DUF3739" evidence="2">
    <location>
        <begin position="3"/>
        <end position="74"/>
    </location>
</feature>
<dbReference type="InterPro" id="IPR021026">
    <property type="entry name" value="Filamn_hemagglutn_DUF3739"/>
</dbReference>
<dbReference type="AlphaFoldDB" id="A0A7V8FIZ0"/>
<evidence type="ECO:0000313" key="4">
    <source>
        <dbReference type="Proteomes" id="UP000487117"/>
    </source>
</evidence>
<dbReference type="EMBL" id="WNDS01000001">
    <property type="protein sequence ID" value="KAF1016906.1"/>
    <property type="molecule type" value="Genomic_DNA"/>
</dbReference>
<accession>A0A7V8FIZ0</accession>
<gene>
    <name evidence="3" type="ORF">GAK31_00165</name>
</gene>
<evidence type="ECO:0000313" key="3">
    <source>
        <dbReference type="EMBL" id="KAF1016906.1"/>
    </source>
</evidence>
<evidence type="ECO:0000256" key="1">
    <source>
        <dbReference type="SAM" id="MobiDB-lite"/>
    </source>
</evidence>
<organism evidence="3 4">
    <name type="scientific">Stenotrophomonas maltophilia</name>
    <name type="common">Pseudomonas maltophilia</name>
    <name type="synonym">Xanthomonas maltophilia</name>
    <dbReference type="NCBI Taxonomy" id="40324"/>
    <lineage>
        <taxon>Bacteria</taxon>
        <taxon>Pseudomonadati</taxon>
        <taxon>Pseudomonadota</taxon>
        <taxon>Gammaproteobacteria</taxon>
        <taxon>Lysobacterales</taxon>
        <taxon>Lysobacteraceae</taxon>
        <taxon>Stenotrophomonas</taxon>
        <taxon>Stenotrophomonas maltophilia group</taxon>
    </lineage>
</organism>
<evidence type="ECO:0000259" key="2">
    <source>
        <dbReference type="Pfam" id="PF12545"/>
    </source>
</evidence>